<comment type="caution">
    <text evidence="4">The sequence shown here is derived from an EMBL/GenBank/DDBJ whole genome shotgun (WGS) entry which is preliminary data.</text>
</comment>
<dbReference type="InterPro" id="IPR038404">
    <property type="entry name" value="TRAP_DctP_sf"/>
</dbReference>
<evidence type="ECO:0000256" key="2">
    <source>
        <dbReference type="ARBA" id="ARBA00022448"/>
    </source>
</evidence>
<evidence type="ECO:0000256" key="1">
    <source>
        <dbReference type="ARBA" id="ARBA00009023"/>
    </source>
</evidence>
<dbReference type="AlphaFoldDB" id="A0A644XG58"/>
<dbReference type="NCBIfam" id="TIGR00787">
    <property type="entry name" value="dctP"/>
    <property type="match status" value="1"/>
</dbReference>
<reference evidence="4" key="1">
    <citation type="submission" date="2019-08" db="EMBL/GenBank/DDBJ databases">
        <authorList>
            <person name="Kucharzyk K."/>
            <person name="Murdoch R.W."/>
            <person name="Higgins S."/>
            <person name="Loffler F."/>
        </authorList>
    </citation>
    <scope>NUCLEOTIDE SEQUENCE</scope>
</reference>
<name>A0A644XG58_9ZZZZ</name>
<keyword evidence="3" id="KW-0732">Signal</keyword>
<dbReference type="PANTHER" id="PTHR33376">
    <property type="match status" value="1"/>
</dbReference>
<protein>
    <recommendedName>
        <fullName evidence="5">Solute-binding protein</fullName>
    </recommendedName>
</protein>
<keyword evidence="2" id="KW-0813">Transport</keyword>
<dbReference type="GO" id="GO:0055085">
    <property type="term" value="P:transmembrane transport"/>
    <property type="evidence" value="ECO:0007669"/>
    <property type="project" value="InterPro"/>
</dbReference>
<sequence>MLRQRCAVLAVFLLLGLLFLPAAWGAVELKLGHFGPENHPATVAAARFAENVEKRTNGEVRIVVYPNNALGSPPEVLEQVIMGVIDMSLSGQDQIAKHVKLFDSVAIPFSMQGYDHADRILDGPFKEWAAPELEKIGLVYINSWEWGFRQITNSKRPILSPDDVKGLKIRTPPAMAYQAAIEALGGNVQTIAFGELVMAMRQGVVDGQENPIGVIYDLKLYESQKFITIVNYLYSSMTHVVNKKVFDALTEEQRKIIIEESDKSRLLMRELVRKQEQDQIADMKAKGIRIDTPDLAPFQAKMGPAYEKIRKNIGEENFDKWMEMAKATAK</sequence>
<evidence type="ECO:0000313" key="4">
    <source>
        <dbReference type="EMBL" id="MPM13104.1"/>
    </source>
</evidence>
<dbReference type="InterPro" id="IPR018389">
    <property type="entry name" value="DctP_fam"/>
</dbReference>
<dbReference type="NCBIfam" id="NF037995">
    <property type="entry name" value="TRAP_S1"/>
    <property type="match status" value="1"/>
</dbReference>
<evidence type="ECO:0008006" key="5">
    <source>
        <dbReference type="Google" id="ProtNLM"/>
    </source>
</evidence>
<accession>A0A644XG58</accession>
<dbReference type="Pfam" id="PF03480">
    <property type="entry name" value="DctP"/>
    <property type="match status" value="1"/>
</dbReference>
<dbReference type="InterPro" id="IPR004682">
    <property type="entry name" value="TRAP_DctP"/>
</dbReference>
<organism evidence="4">
    <name type="scientific">bioreactor metagenome</name>
    <dbReference type="NCBI Taxonomy" id="1076179"/>
    <lineage>
        <taxon>unclassified sequences</taxon>
        <taxon>metagenomes</taxon>
        <taxon>ecological metagenomes</taxon>
    </lineage>
</organism>
<comment type="similarity">
    <text evidence="1">Belongs to the bacterial solute-binding protein 7 family.</text>
</comment>
<gene>
    <name evidence="4" type="ORF">SDC9_59459</name>
</gene>
<dbReference type="PANTHER" id="PTHR33376:SF7">
    <property type="entry name" value="C4-DICARBOXYLATE-BINDING PROTEIN DCTB"/>
    <property type="match status" value="1"/>
</dbReference>
<dbReference type="EMBL" id="VSSQ01002068">
    <property type="protein sequence ID" value="MPM13104.1"/>
    <property type="molecule type" value="Genomic_DNA"/>
</dbReference>
<dbReference type="CDD" id="cd13603">
    <property type="entry name" value="PBP2_TRAP_Siap_TeaA_like"/>
    <property type="match status" value="1"/>
</dbReference>
<dbReference type="PIRSF" id="PIRSF006470">
    <property type="entry name" value="DctB"/>
    <property type="match status" value="1"/>
</dbReference>
<proteinExistence type="inferred from homology"/>
<dbReference type="Gene3D" id="3.40.190.170">
    <property type="entry name" value="Bacterial extracellular solute-binding protein, family 7"/>
    <property type="match status" value="1"/>
</dbReference>
<evidence type="ECO:0000256" key="3">
    <source>
        <dbReference type="ARBA" id="ARBA00022729"/>
    </source>
</evidence>
<dbReference type="GO" id="GO:0030288">
    <property type="term" value="C:outer membrane-bounded periplasmic space"/>
    <property type="evidence" value="ECO:0007669"/>
    <property type="project" value="InterPro"/>
</dbReference>